<feature type="compositionally biased region" description="Pro residues" evidence="1">
    <location>
        <begin position="151"/>
        <end position="160"/>
    </location>
</feature>
<proteinExistence type="predicted"/>
<reference evidence="2 3" key="1">
    <citation type="journal article" date="2016" name="DNA Res.">
        <title>The draft genome of MD-2 pineapple using hybrid error correction of long reads.</title>
        <authorList>
            <person name="Redwan R.M."/>
            <person name="Saidin A."/>
            <person name="Kumar S.V."/>
        </authorList>
    </citation>
    <scope>NUCLEOTIDE SEQUENCE [LARGE SCALE GENOMIC DNA]</scope>
    <source>
        <strain evidence="3">cv. MD2</strain>
        <tissue evidence="2">Leaf</tissue>
    </source>
</reference>
<dbReference type="Proteomes" id="UP000092600">
    <property type="component" value="Unassembled WGS sequence"/>
</dbReference>
<dbReference type="EMBL" id="LSRQ01007609">
    <property type="protein sequence ID" value="OAY64809.1"/>
    <property type="molecule type" value="Genomic_DNA"/>
</dbReference>
<name>A0A199UJ95_ANACO</name>
<dbReference type="PRINTS" id="PR01217">
    <property type="entry name" value="PRICHEXTENSN"/>
</dbReference>
<evidence type="ECO:0000313" key="3">
    <source>
        <dbReference type="Proteomes" id="UP000092600"/>
    </source>
</evidence>
<sequence length="160" mass="16314">MILRLRYLKLSRTPLPIPLFSSCPNKTLNPKPFSSYGDSSGAGEWTEEIEYLDESGAVLSSGPGARPAAPGLDSHVLSGAVRRPSPPAPPRASPPSPSATAGDPPSTSSSTPSHSPRPLPPLPLPLLPPISLPTLSPPSPSSAGRVANPGSSPPTPPSTP</sequence>
<feature type="compositionally biased region" description="Pro residues" evidence="1">
    <location>
        <begin position="115"/>
        <end position="140"/>
    </location>
</feature>
<comment type="caution">
    <text evidence="2">The sequence shown here is derived from an EMBL/GenBank/DDBJ whole genome shotgun (WGS) entry which is preliminary data.</text>
</comment>
<dbReference type="STRING" id="4615.A0A199UJ95"/>
<feature type="compositionally biased region" description="Pro residues" evidence="1">
    <location>
        <begin position="84"/>
        <end position="97"/>
    </location>
</feature>
<evidence type="ECO:0000256" key="1">
    <source>
        <dbReference type="SAM" id="MobiDB-lite"/>
    </source>
</evidence>
<feature type="compositionally biased region" description="Low complexity" evidence="1">
    <location>
        <begin position="98"/>
        <end position="114"/>
    </location>
</feature>
<feature type="region of interest" description="Disordered" evidence="1">
    <location>
        <begin position="28"/>
        <end position="160"/>
    </location>
</feature>
<organism evidence="2 3">
    <name type="scientific">Ananas comosus</name>
    <name type="common">Pineapple</name>
    <name type="synonym">Ananas ananas</name>
    <dbReference type="NCBI Taxonomy" id="4615"/>
    <lineage>
        <taxon>Eukaryota</taxon>
        <taxon>Viridiplantae</taxon>
        <taxon>Streptophyta</taxon>
        <taxon>Embryophyta</taxon>
        <taxon>Tracheophyta</taxon>
        <taxon>Spermatophyta</taxon>
        <taxon>Magnoliopsida</taxon>
        <taxon>Liliopsida</taxon>
        <taxon>Poales</taxon>
        <taxon>Bromeliaceae</taxon>
        <taxon>Bromelioideae</taxon>
        <taxon>Ananas</taxon>
    </lineage>
</organism>
<protein>
    <submittedName>
        <fullName evidence="2">Pentatricopeptide repeat-containing protein, mitochondrial</fullName>
    </submittedName>
</protein>
<dbReference type="PROSITE" id="PS51257">
    <property type="entry name" value="PROKAR_LIPOPROTEIN"/>
    <property type="match status" value="1"/>
</dbReference>
<dbReference type="AlphaFoldDB" id="A0A199UJ95"/>
<gene>
    <name evidence="2" type="ORF">ACMD2_12267</name>
</gene>
<accession>A0A199UJ95</accession>
<evidence type="ECO:0000313" key="2">
    <source>
        <dbReference type="EMBL" id="OAY64809.1"/>
    </source>
</evidence>